<sequence length="131" mass="15081">MEIIKTIKPGDDGSKRYHEKYGEQLCAVRYRRSPCKKTVYTTIEIIVAQREAFQQGQHKRTSSPHLTHSSEWVAVKVAYDETELRAAVRRMGGRWSNQAKAWVVKRSMAIRRNIGHRIVEGLIDECLDVGI</sequence>
<dbReference type="RefSeq" id="WP_255874849.1">
    <property type="nucleotide sequence ID" value="NZ_JACASI010000030.1"/>
</dbReference>
<reference evidence="1" key="1">
    <citation type="thesis" date="2020" institute="Technische Universitat Dresden" country="Dresden, Germany">
        <title>The Agarolytic System of Microbulbifer elongatus PORT2, Isolated from Batu Karas, Pangandaran West Java Indonesia.</title>
        <authorList>
            <person name="Anggraeni S.R."/>
        </authorList>
    </citation>
    <scope>NUCLEOTIDE SEQUENCE</scope>
    <source>
        <strain evidence="1">PORT2</strain>
    </source>
</reference>
<name>A0ABT1P108_9GAMM</name>
<evidence type="ECO:0000313" key="2">
    <source>
        <dbReference type="Proteomes" id="UP001205566"/>
    </source>
</evidence>
<organism evidence="1 2">
    <name type="scientific">Microbulbifer elongatus</name>
    <dbReference type="NCBI Taxonomy" id="86173"/>
    <lineage>
        <taxon>Bacteria</taxon>
        <taxon>Pseudomonadati</taxon>
        <taxon>Pseudomonadota</taxon>
        <taxon>Gammaproteobacteria</taxon>
        <taxon>Cellvibrionales</taxon>
        <taxon>Microbulbiferaceae</taxon>
        <taxon>Microbulbifer</taxon>
    </lineage>
</organism>
<accession>A0ABT1P108</accession>
<gene>
    <name evidence="1" type="ORF">HXX02_10155</name>
</gene>
<proteinExistence type="predicted"/>
<keyword evidence="2" id="KW-1185">Reference proteome</keyword>
<comment type="caution">
    <text evidence="1">The sequence shown here is derived from an EMBL/GenBank/DDBJ whole genome shotgun (WGS) entry which is preliminary data.</text>
</comment>
<dbReference type="EMBL" id="JACASI010000030">
    <property type="protein sequence ID" value="MCQ3829807.1"/>
    <property type="molecule type" value="Genomic_DNA"/>
</dbReference>
<evidence type="ECO:0000313" key="1">
    <source>
        <dbReference type="EMBL" id="MCQ3829807.1"/>
    </source>
</evidence>
<protein>
    <submittedName>
        <fullName evidence="1">Uncharacterized protein</fullName>
    </submittedName>
</protein>
<dbReference type="Proteomes" id="UP001205566">
    <property type="component" value="Unassembled WGS sequence"/>
</dbReference>